<dbReference type="InterPro" id="IPR000073">
    <property type="entry name" value="AB_hydrolase_1"/>
</dbReference>
<accession>A0A1U9ZW75</accession>
<dbReference type="EMBL" id="CP017717">
    <property type="protein sequence ID" value="AQZ62169.1"/>
    <property type="molecule type" value="Genomic_DNA"/>
</dbReference>
<proteinExistence type="predicted"/>
<evidence type="ECO:0000313" key="4">
    <source>
        <dbReference type="Proteomes" id="UP000190797"/>
    </source>
</evidence>
<dbReference type="AlphaFoldDB" id="A0A1U9ZW75"/>
<organism evidence="3 4">
    <name type="scientific">[Actinomadura] parvosata subsp. kistnae</name>
    <dbReference type="NCBI Taxonomy" id="1909395"/>
    <lineage>
        <taxon>Bacteria</taxon>
        <taxon>Bacillati</taxon>
        <taxon>Actinomycetota</taxon>
        <taxon>Actinomycetes</taxon>
        <taxon>Streptosporangiales</taxon>
        <taxon>Streptosporangiaceae</taxon>
        <taxon>Nonomuraea</taxon>
    </lineage>
</organism>
<dbReference type="KEGG" id="noa:BKM31_12440"/>
<feature type="domain" description="AB hydrolase-1" evidence="2">
    <location>
        <begin position="27"/>
        <end position="254"/>
    </location>
</feature>
<dbReference type="GO" id="GO:0016787">
    <property type="term" value="F:hydrolase activity"/>
    <property type="evidence" value="ECO:0007669"/>
    <property type="project" value="UniProtKB-KW"/>
</dbReference>
<reference evidence="4" key="1">
    <citation type="journal article" date="2017" name="Med. Chem. Commun.">
        <title>Nonomuraea sp. ATCC 55076 harbours the largest actinomycete chromosome to date and the kistamicin biosynthetic gene cluster.</title>
        <authorList>
            <person name="Nazari B."/>
            <person name="Forneris C.C."/>
            <person name="Gibson M.I."/>
            <person name="Moon K."/>
            <person name="Schramma K.R."/>
            <person name="Seyedsayamdost M.R."/>
        </authorList>
    </citation>
    <scope>NUCLEOTIDE SEQUENCE [LARGE SCALE GENOMIC DNA]</scope>
    <source>
        <strain evidence="4">ATCC 55076</strain>
    </source>
</reference>
<dbReference type="OrthoDB" id="495620at2"/>
<keyword evidence="1 3" id="KW-0378">Hydrolase</keyword>
<dbReference type="InterPro" id="IPR050266">
    <property type="entry name" value="AB_hydrolase_sf"/>
</dbReference>
<dbReference type="PANTHER" id="PTHR43798:SF31">
    <property type="entry name" value="AB HYDROLASE SUPERFAMILY PROTEIN YCLE"/>
    <property type="match status" value="1"/>
</dbReference>
<dbReference type="GO" id="GO:0016020">
    <property type="term" value="C:membrane"/>
    <property type="evidence" value="ECO:0007669"/>
    <property type="project" value="TreeGrafter"/>
</dbReference>
<evidence type="ECO:0000313" key="3">
    <source>
        <dbReference type="EMBL" id="AQZ62169.1"/>
    </source>
</evidence>
<dbReference type="Proteomes" id="UP000190797">
    <property type="component" value="Chromosome"/>
</dbReference>
<sequence length="270" mass="28881">MLNLVNKLPLDGCDLRYADSGGAGTPVVFTHGAGVDHAMFDAQAGHLRARGFRVIVWDQRGHGLSRPAGTPFTAERALADLSALIAHLALDRPVLAGHSLGGNLGQALVRRNPHLARALIVIGSTWNTGPLSWSERLLLKLAAPALLALPAGRLPELMADASALTPAARADARRAFSQLPKRDFVQVWKATVELVAPDPGHRTPVPLCLIRGDHDRTGNIAAAMPRWARAEGVEEVVIPDAGHLCTQDNPQAVNTAIDTFLHTLTAREER</sequence>
<dbReference type="RefSeq" id="WP_080038312.1">
    <property type="nucleotide sequence ID" value="NZ_OOHJ01000021.1"/>
</dbReference>
<evidence type="ECO:0000259" key="2">
    <source>
        <dbReference type="Pfam" id="PF12697"/>
    </source>
</evidence>
<name>A0A1U9ZW75_9ACTN</name>
<dbReference type="Gene3D" id="3.40.50.1820">
    <property type="entry name" value="alpha/beta hydrolase"/>
    <property type="match status" value="1"/>
</dbReference>
<dbReference type="STRING" id="1909395.BKM31_12440"/>
<dbReference type="SUPFAM" id="SSF53474">
    <property type="entry name" value="alpha/beta-Hydrolases"/>
    <property type="match status" value="1"/>
</dbReference>
<gene>
    <name evidence="3" type="ORF">BKM31_12440</name>
</gene>
<keyword evidence="4" id="KW-1185">Reference proteome</keyword>
<evidence type="ECO:0000256" key="1">
    <source>
        <dbReference type="ARBA" id="ARBA00022801"/>
    </source>
</evidence>
<dbReference type="Pfam" id="PF12697">
    <property type="entry name" value="Abhydrolase_6"/>
    <property type="match status" value="1"/>
</dbReference>
<dbReference type="PANTHER" id="PTHR43798">
    <property type="entry name" value="MONOACYLGLYCEROL LIPASE"/>
    <property type="match status" value="1"/>
</dbReference>
<dbReference type="InterPro" id="IPR029058">
    <property type="entry name" value="AB_hydrolase_fold"/>
</dbReference>
<protein>
    <submittedName>
        <fullName evidence="3">Alpha/beta hydrolase</fullName>
    </submittedName>
</protein>